<feature type="non-terminal residue" evidence="1">
    <location>
        <position position="109"/>
    </location>
</feature>
<dbReference type="AlphaFoldDB" id="A0A974CXA9"/>
<protein>
    <submittedName>
        <fullName evidence="1">Uncharacterized protein</fullName>
    </submittedName>
</protein>
<dbReference type="Proteomes" id="UP000694892">
    <property type="component" value="Chromosome 5L"/>
</dbReference>
<dbReference type="InterPro" id="IPR023214">
    <property type="entry name" value="HAD_sf"/>
</dbReference>
<reference evidence="1" key="2">
    <citation type="submission" date="2016-05" db="EMBL/GenBank/DDBJ databases">
        <title>WGS assembly of Xenopus laevis.</title>
        <authorList>
            <person name="Session A."/>
            <person name="Uno Y."/>
            <person name="Kwon T."/>
            <person name="Chapman J."/>
            <person name="Toyoda A."/>
            <person name="Takahashi S."/>
            <person name="Fukui A."/>
            <person name="Hikosaka A."/>
            <person name="Putnam N."/>
            <person name="Stites J."/>
            <person name="Van Heeringen S."/>
            <person name="Quigley I."/>
            <person name="Heinz S."/>
            <person name="Hellsten U."/>
            <person name="Lyons J."/>
            <person name="Suzuki A."/>
            <person name="Kondo M."/>
            <person name="Ogino H."/>
            <person name="Ochi H."/>
            <person name="Bogdanovic O."/>
            <person name="Lister R."/>
            <person name="Georgiou G."/>
            <person name="Paranjpe S."/>
            <person name="Van Kruijsbergen I."/>
            <person name="Mozaffari S."/>
            <person name="Shu S."/>
            <person name="Schmutz J."/>
            <person name="Jenkins J."/>
            <person name="Grimwood J."/>
            <person name="Carlson J."/>
            <person name="Mitros T."/>
            <person name="Simakov O."/>
            <person name="Heald R."/>
            <person name="Miller K."/>
            <person name="Haudenschild C."/>
            <person name="Kuroki Y."/>
            <person name="Tanaka T."/>
            <person name="Michiue T."/>
            <person name="Watanabe M."/>
            <person name="Kinoshita T."/>
            <person name="Ohta Y."/>
            <person name="Mawaribuchi S."/>
            <person name="Suzuki Y."/>
            <person name="Haramoto Y."/>
            <person name="Yamamoto T."/>
            <person name="Takagi C."/>
            <person name="Kitzman J."/>
            <person name="Shendure J."/>
            <person name="Nakayama T."/>
            <person name="Izutsu Y."/>
            <person name="Robert J."/>
            <person name="Dichmann D."/>
            <person name="Flajnik M."/>
            <person name="Houston D."/>
            <person name="Marcotte E."/>
            <person name="Wallingford J."/>
            <person name="Ito Y."/>
            <person name="Asashima M."/>
            <person name="Ueno N."/>
            <person name="Matsuda Y."/>
            <person name="Jan Veenstra G."/>
            <person name="Fujiyama A."/>
            <person name="Harland R."/>
            <person name="Taira M."/>
            <person name="Rokhsar D.S."/>
        </authorList>
    </citation>
    <scope>NUCLEOTIDE SEQUENCE</scope>
    <source>
        <strain evidence="1">J</strain>
        <tissue evidence="1">Blood</tissue>
    </source>
</reference>
<organism evidence="1 2">
    <name type="scientific">Xenopus laevis</name>
    <name type="common">African clawed frog</name>
    <dbReference type="NCBI Taxonomy" id="8355"/>
    <lineage>
        <taxon>Eukaryota</taxon>
        <taxon>Metazoa</taxon>
        <taxon>Chordata</taxon>
        <taxon>Craniata</taxon>
        <taxon>Vertebrata</taxon>
        <taxon>Euteleostomi</taxon>
        <taxon>Amphibia</taxon>
        <taxon>Batrachia</taxon>
        <taxon>Anura</taxon>
        <taxon>Pipoidea</taxon>
        <taxon>Pipidae</taxon>
        <taxon>Xenopodinae</taxon>
        <taxon>Xenopus</taxon>
        <taxon>Xenopus</taxon>
    </lineage>
</organism>
<dbReference type="SUPFAM" id="SSF56784">
    <property type="entry name" value="HAD-like"/>
    <property type="match status" value="1"/>
</dbReference>
<dbReference type="InterPro" id="IPR036412">
    <property type="entry name" value="HAD-like_sf"/>
</dbReference>
<proteinExistence type="predicted"/>
<reference evidence="2" key="1">
    <citation type="journal article" date="2016" name="Nature">
        <title>Genome evolution in the allotetraploid frog Xenopus laevis.</title>
        <authorList>
            <person name="Session A.M."/>
            <person name="Uno Y."/>
            <person name="Kwon T."/>
            <person name="Chapman J.A."/>
            <person name="Toyoda A."/>
            <person name="Takahashi S."/>
            <person name="Fukui A."/>
            <person name="Hikosaka A."/>
            <person name="Suzuki A."/>
            <person name="Kondo M."/>
            <person name="van Heeringen S.J."/>
            <person name="Quigley I."/>
            <person name="Heinz S."/>
            <person name="Ogino H."/>
            <person name="Ochi H."/>
            <person name="Hellsten U."/>
            <person name="Lyons J.B."/>
            <person name="Simakov O."/>
            <person name="Putnam N."/>
            <person name="Stites J."/>
            <person name="Kuroki Y."/>
            <person name="Tanaka T."/>
            <person name="Michiue T."/>
            <person name="Watanabe M."/>
            <person name="Bogdanovic O."/>
            <person name="Lister R."/>
            <person name="Georgiou G."/>
            <person name="Paranjpe S.S."/>
            <person name="van Kruijsbergen I."/>
            <person name="Shu S."/>
            <person name="Carlson J."/>
            <person name="Kinoshita T."/>
            <person name="Ohta Y."/>
            <person name="Mawaribuchi S."/>
            <person name="Jenkins J."/>
            <person name="Grimwood J."/>
            <person name="Schmutz J."/>
            <person name="Mitros T."/>
            <person name="Mozaffari S.V."/>
            <person name="Suzuki Y."/>
            <person name="Haramoto Y."/>
            <person name="Yamamoto T.S."/>
            <person name="Takagi C."/>
            <person name="Heald R."/>
            <person name="Miller K."/>
            <person name="Haudenschild C."/>
            <person name="Kitzman J."/>
            <person name="Nakayama T."/>
            <person name="Izutsu Y."/>
            <person name="Robert J."/>
            <person name="Fortriede J."/>
            <person name="Burns K."/>
            <person name="Lotay V."/>
            <person name="Karimi K."/>
            <person name="Yasuoka Y."/>
            <person name="Dichmann D.S."/>
            <person name="Flajnik M.F."/>
            <person name="Houston D.W."/>
            <person name="Shendure J."/>
            <person name="DuPasquier L."/>
            <person name="Vize P.D."/>
            <person name="Zorn A.M."/>
            <person name="Ito M."/>
            <person name="Marcotte E.M."/>
            <person name="Wallingford J.B."/>
            <person name="Ito Y."/>
            <person name="Asashima M."/>
            <person name="Ueno N."/>
            <person name="Matsuda Y."/>
            <person name="Veenstra G.J."/>
            <person name="Fujiyama A."/>
            <person name="Harland R.M."/>
            <person name="Taira M."/>
            <person name="Rokhsar D.S."/>
        </authorList>
    </citation>
    <scope>NUCLEOTIDE SEQUENCE [LARGE SCALE GENOMIC DNA]</scope>
    <source>
        <strain evidence="2">J</strain>
    </source>
</reference>
<evidence type="ECO:0000313" key="2">
    <source>
        <dbReference type="Proteomes" id="UP000694892"/>
    </source>
</evidence>
<evidence type="ECO:0000313" key="1">
    <source>
        <dbReference type="EMBL" id="OCT80335.1"/>
    </source>
</evidence>
<sequence length="109" mass="12421">VVYFGDSIRSDIFSAHHYSNWETVLIFEELEGEEVYKPNMTHWGSSKKKGKDDSLETKNQCTVSRTWGSYFADNMSGIQGLEEVHCLTWCCTSIRNYSTIAIPSIESVV</sequence>
<feature type="non-terminal residue" evidence="1">
    <location>
        <position position="1"/>
    </location>
</feature>
<dbReference type="EMBL" id="CM004474">
    <property type="protein sequence ID" value="OCT80335.1"/>
    <property type="molecule type" value="Genomic_DNA"/>
</dbReference>
<gene>
    <name evidence="1" type="ORF">XELAEV_180271523mg</name>
</gene>
<dbReference type="Gene3D" id="3.40.50.1000">
    <property type="entry name" value="HAD superfamily/HAD-like"/>
    <property type="match status" value="1"/>
</dbReference>
<dbReference type="EMBL" id="CM004474">
    <property type="protein sequence ID" value="OCT80334.1"/>
    <property type="molecule type" value="Genomic_DNA"/>
</dbReference>
<accession>A0A974CXA9</accession>
<name>A0A974CXA9_XENLA</name>